<dbReference type="AlphaFoldDB" id="A0A914S4Y2"/>
<keyword evidence="1" id="KW-1185">Reference proteome</keyword>
<evidence type="ECO:0000313" key="1">
    <source>
        <dbReference type="Proteomes" id="UP000887564"/>
    </source>
</evidence>
<sequence>MFRRHELRIAHEERSPGSLSWMRSPSGPSSLPPHQVSFFDVFVHVSRAGLTDGDLIGKIPLTLGLQWEKFRDLIDGSLSSVTNRRVSHVTYVIIGATLRIRGFPVALHTFGTFVALESADAY</sequence>
<dbReference type="WBParaSite" id="PEQ_0001367301-mRNA-1">
    <property type="protein sequence ID" value="PEQ_0001367301-mRNA-1"/>
    <property type="gene ID" value="PEQ_0001367301"/>
</dbReference>
<dbReference type="Proteomes" id="UP000887564">
    <property type="component" value="Unplaced"/>
</dbReference>
<organism evidence="1 2">
    <name type="scientific">Parascaris equorum</name>
    <name type="common">Equine roundworm</name>
    <dbReference type="NCBI Taxonomy" id="6256"/>
    <lineage>
        <taxon>Eukaryota</taxon>
        <taxon>Metazoa</taxon>
        <taxon>Ecdysozoa</taxon>
        <taxon>Nematoda</taxon>
        <taxon>Chromadorea</taxon>
        <taxon>Rhabditida</taxon>
        <taxon>Spirurina</taxon>
        <taxon>Ascaridomorpha</taxon>
        <taxon>Ascaridoidea</taxon>
        <taxon>Ascarididae</taxon>
        <taxon>Parascaris</taxon>
    </lineage>
</organism>
<proteinExistence type="predicted"/>
<reference evidence="2" key="1">
    <citation type="submission" date="2022-11" db="UniProtKB">
        <authorList>
            <consortium name="WormBaseParasite"/>
        </authorList>
    </citation>
    <scope>IDENTIFICATION</scope>
</reference>
<name>A0A914S4Y2_PAREQ</name>
<accession>A0A914S4Y2</accession>
<evidence type="ECO:0000313" key="2">
    <source>
        <dbReference type="WBParaSite" id="PEQ_0001367301-mRNA-1"/>
    </source>
</evidence>
<protein>
    <submittedName>
        <fullName evidence="2">Uncharacterized protein</fullName>
    </submittedName>
</protein>